<comment type="caution">
    <text evidence="1">The sequence shown here is derived from an EMBL/GenBank/DDBJ whole genome shotgun (WGS) entry which is preliminary data.</text>
</comment>
<keyword evidence="2" id="KW-1185">Reference proteome</keyword>
<sequence length="143" mass="16093">MGHSNSRLPIILNDKVLAMIQQQCEENHIPSTEFSPSDLRSLQRKIKRRVLRYLKSTYAPEQLAQLDCPNAAVPILTTNQQQTLHAIVRDSVVCFTQSRNRSPFRSHSLGREPLYPNRVAPSARPEIRANQTGVGIVIIGLVI</sequence>
<dbReference type="AlphaFoldDB" id="A0A8E0RK11"/>
<reference evidence="1" key="1">
    <citation type="submission" date="2019-05" db="EMBL/GenBank/DDBJ databases">
        <title>Annotation for the trematode Fasciolopsis buski.</title>
        <authorList>
            <person name="Choi Y.-J."/>
        </authorList>
    </citation>
    <scope>NUCLEOTIDE SEQUENCE</scope>
    <source>
        <strain evidence="1">HT</strain>
        <tissue evidence="1">Whole worm</tissue>
    </source>
</reference>
<dbReference type="Proteomes" id="UP000728185">
    <property type="component" value="Unassembled WGS sequence"/>
</dbReference>
<protein>
    <submittedName>
        <fullName evidence="1">Uncharacterized protein</fullName>
    </submittedName>
</protein>
<evidence type="ECO:0000313" key="1">
    <source>
        <dbReference type="EMBL" id="KAA0185207.1"/>
    </source>
</evidence>
<organism evidence="1 2">
    <name type="scientific">Fasciolopsis buskii</name>
    <dbReference type="NCBI Taxonomy" id="27845"/>
    <lineage>
        <taxon>Eukaryota</taxon>
        <taxon>Metazoa</taxon>
        <taxon>Spiralia</taxon>
        <taxon>Lophotrochozoa</taxon>
        <taxon>Platyhelminthes</taxon>
        <taxon>Trematoda</taxon>
        <taxon>Digenea</taxon>
        <taxon>Plagiorchiida</taxon>
        <taxon>Echinostomata</taxon>
        <taxon>Echinostomatoidea</taxon>
        <taxon>Fasciolidae</taxon>
        <taxon>Fasciolopsis</taxon>
    </lineage>
</organism>
<accession>A0A8E0RK11</accession>
<dbReference type="OrthoDB" id="6281753at2759"/>
<name>A0A8E0RK11_9TREM</name>
<evidence type="ECO:0000313" key="2">
    <source>
        <dbReference type="Proteomes" id="UP000728185"/>
    </source>
</evidence>
<dbReference type="EMBL" id="LUCM01010626">
    <property type="protein sequence ID" value="KAA0185207.1"/>
    <property type="molecule type" value="Genomic_DNA"/>
</dbReference>
<gene>
    <name evidence="1" type="ORF">FBUS_02613</name>
</gene>
<proteinExistence type="predicted"/>